<organism evidence="2">
    <name type="scientific">Mytilinidion resinicola</name>
    <dbReference type="NCBI Taxonomy" id="574789"/>
    <lineage>
        <taxon>Eukaryota</taxon>
        <taxon>Fungi</taxon>
        <taxon>Dikarya</taxon>
        <taxon>Ascomycota</taxon>
        <taxon>Pezizomycotina</taxon>
        <taxon>Dothideomycetes</taxon>
        <taxon>Pleosporomycetidae</taxon>
        <taxon>Mytilinidiales</taxon>
        <taxon>Mytilinidiaceae</taxon>
        <taxon>Mytilinidion</taxon>
    </lineage>
</organism>
<reference evidence="2 4" key="1">
    <citation type="journal article" date="2020" name="Stud. Mycol.">
        <title>101 Dothideomycetes genomes: a test case for predicting lifestyles and emergence of pathogens.</title>
        <authorList>
            <person name="Haridas S."/>
            <person name="Albert R."/>
            <person name="Binder M."/>
            <person name="Bloem J."/>
            <person name="Labutti K."/>
            <person name="Salamov A."/>
            <person name="Andreopoulos B."/>
            <person name="Baker S."/>
            <person name="Barry K."/>
            <person name="Bills G."/>
            <person name="Bluhm B."/>
            <person name="Cannon C."/>
            <person name="Castanera R."/>
            <person name="Culley D."/>
            <person name="Daum C."/>
            <person name="Ezra D."/>
            <person name="Gonzalez J."/>
            <person name="Henrissat B."/>
            <person name="Kuo A."/>
            <person name="Liang C."/>
            <person name="Lipzen A."/>
            <person name="Lutzoni F."/>
            <person name="Magnuson J."/>
            <person name="Mondo S."/>
            <person name="Nolan M."/>
            <person name="Ohm R."/>
            <person name="Pangilinan J."/>
            <person name="Park H.-J."/>
            <person name="Ramirez L."/>
            <person name="Alfaro M."/>
            <person name="Sun H."/>
            <person name="Tritt A."/>
            <person name="Yoshinaga Y."/>
            <person name="Zwiers L.-H."/>
            <person name="Turgeon B."/>
            <person name="Goodwin S."/>
            <person name="Spatafora J."/>
            <person name="Crous P."/>
            <person name="Grigoriev I."/>
        </authorList>
    </citation>
    <scope>NUCLEOTIDE SEQUENCE</scope>
    <source>
        <strain evidence="2 4">CBS 304.34</strain>
    </source>
</reference>
<evidence type="ECO:0000313" key="3">
    <source>
        <dbReference type="Proteomes" id="UP000504636"/>
    </source>
</evidence>
<accession>A0A6A6Z4W6</accession>
<dbReference type="EMBL" id="MU003694">
    <property type="protein sequence ID" value="KAF2815334.1"/>
    <property type="molecule type" value="Genomic_DNA"/>
</dbReference>
<dbReference type="RefSeq" id="XP_033582298.1">
    <property type="nucleotide sequence ID" value="XM_033713182.1"/>
</dbReference>
<keyword evidence="3" id="KW-1185">Reference proteome</keyword>
<evidence type="ECO:0000313" key="4">
    <source>
        <dbReference type="RefSeq" id="XP_033582298.1"/>
    </source>
</evidence>
<feature type="region of interest" description="Disordered" evidence="1">
    <location>
        <begin position="1"/>
        <end position="34"/>
    </location>
</feature>
<dbReference type="AlphaFoldDB" id="A0A6A6Z4W6"/>
<evidence type="ECO:0000313" key="2">
    <source>
        <dbReference type="EMBL" id="KAF2815334.1"/>
    </source>
</evidence>
<reference evidence="4" key="3">
    <citation type="submission" date="2025-04" db="UniProtKB">
        <authorList>
            <consortium name="RefSeq"/>
        </authorList>
    </citation>
    <scope>IDENTIFICATION</scope>
    <source>
        <strain evidence="4">CBS 304.34</strain>
    </source>
</reference>
<dbReference type="Proteomes" id="UP000504636">
    <property type="component" value="Unplaced"/>
</dbReference>
<gene>
    <name evidence="2 4" type="ORF">BDZ99DRAFT_194094</name>
</gene>
<dbReference type="GeneID" id="54454075"/>
<name>A0A6A6Z4W6_9PEZI</name>
<protein>
    <submittedName>
        <fullName evidence="2 4">Uncharacterized protein</fullName>
    </submittedName>
</protein>
<feature type="compositionally biased region" description="Low complexity" evidence="1">
    <location>
        <begin position="10"/>
        <end position="23"/>
    </location>
</feature>
<dbReference type="OrthoDB" id="10537867at2759"/>
<evidence type="ECO:0000256" key="1">
    <source>
        <dbReference type="SAM" id="MobiDB-lite"/>
    </source>
</evidence>
<proteinExistence type="predicted"/>
<reference evidence="4" key="2">
    <citation type="submission" date="2020-04" db="EMBL/GenBank/DDBJ databases">
        <authorList>
            <consortium name="NCBI Genome Project"/>
        </authorList>
    </citation>
    <scope>NUCLEOTIDE SEQUENCE</scope>
    <source>
        <strain evidence="4">CBS 304.34</strain>
    </source>
</reference>
<sequence length="161" mass="18030">MKRTREMKKSTSNHSSASSNSHSVVEPDDPPLPAELYANPAPSKTWKVSYIKKGLGIPEDVKFFEDPYVTICVEMEYLLGDIGVFGKTISKDLQPKVETALGDFHVRFPDIFVKIPDPWKTKCILALAHVCNNRGRRRGPETIAASPEFRMLHGGIYHSMA</sequence>